<keyword evidence="9" id="KW-0812">Transmembrane</keyword>
<protein>
    <recommendedName>
        <fullName evidence="10">Ephrin RBD domain-containing protein</fullName>
    </recommendedName>
</protein>
<feature type="domain" description="Ephrin RBD" evidence="10">
    <location>
        <begin position="32"/>
        <end position="167"/>
    </location>
</feature>
<dbReference type="PANTHER" id="PTHR11304">
    <property type="entry name" value="EPHRIN"/>
    <property type="match status" value="1"/>
</dbReference>
<keyword evidence="4" id="KW-1015">Disulfide bond</keyword>
<comment type="caution">
    <text evidence="11">The sequence shown here is derived from an EMBL/GenBank/DDBJ whole genome shotgun (WGS) entry which is preliminary data.</text>
</comment>
<evidence type="ECO:0000256" key="5">
    <source>
        <dbReference type="ARBA" id="ARBA00023180"/>
    </source>
</evidence>
<dbReference type="InterPro" id="IPR001799">
    <property type="entry name" value="Ephrin_RBD"/>
</dbReference>
<keyword evidence="9" id="KW-1133">Transmembrane helix</keyword>
<dbReference type="InterPro" id="IPR008972">
    <property type="entry name" value="Cupredoxin"/>
</dbReference>
<evidence type="ECO:0000256" key="9">
    <source>
        <dbReference type="SAM" id="Phobius"/>
    </source>
</evidence>
<name>A0ABP0EXY5_CLALP</name>
<feature type="transmembrane region" description="Helical" evidence="9">
    <location>
        <begin position="241"/>
        <end position="263"/>
    </location>
</feature>
<dbReference type="PANTHER" id="PTHR11304:SF29">
    <property type="entry name" value="EPHRIN"/>
    <property type="match status" value="1"/>
</dbReference>
<keyword evidence="5" id="KW-0325">Glycoprotein</keyword>
<evidence type="ECO:0000256" key="8">
    <source>
        <dbReference type="SAM" id="MobiDB-lite"/>
    </source>
</evidence>
<comment type="similarity">
    <text evidence="6 7">Belongs to the ephrin family.</text>
</comment>
<keyword evidence="2" id="KW-0732">Signal</keyword>
<feature type="region of interest" description="Disordered" evidence="8">
    <location>
        <begin position="174"/>
        <end position="233"/>
    </location>
</feature>
<dbReference type="EMBL" id="CAWYQH010000001">
    <property type="protein sequence ID" value="CAK8672344.1"/>
    <property type="molecule type" value="Genomic_DNA"/>
</dbReference>
<evidence type="ECO:0000256" key="3">
    <source>
        <dbReference type="ARBA" id="ARBA00023136"/>
    </source>
</evidence>
<evidence type="ECO:0000256" key="4">
    <source>
        <dbReference type="ARBA" id="ARBA00023157"/>
    </source>
</evidence>
<reference evidence="11 12" key="1">
    <citation type="submission" date="2024-02" db="EMBL/GenBank/DDBJ databases">
        <authorList>
            <person name="Daric V."/>
            <person name="Darras S."/>
        </authorList>
    </citation>
    <scope>NUCLEOTIDE SEQUENCE [LARGE SCALE GENOMIC DNA]</scope>
</reference>
<evidence type="ECO:0000313" key="12">
    <source>
        <dbReference type="Proteomes" id="UP001642483"/>
    </source>
</evidence>
<dbReference type="CDD" id="cd02675">
    <property type="entry name" value="Ephrin_ectodomain"/>
    <property type="match status" value="1"/>
</dbReference>
<dbReference type="Gene3D" id="2.60.40.420">
    <property type="entry name" value="Cupredoxins - blue copper proteins"/>
    <property type="match status" value="1"/>
</dbReference>
<organism evidence="11 12">
    <name type="scientific">Clavelina lepadiformis</name>
    <name type="common">Light-bulb sea squirt</name>
    <name type="synonym">Ascidia lepadiformis</name>
    <dbReference type="NCBI Taxonomy" id="159417"/>
    <lineage>
        <taxon>Eukaryota</taxon>
        <taxon>Metazoa</taxon>
        <taxon>Chordata</taxon>
        <taxon>Tunicata</taxon>
        <taxon>Ascidiacea</taxon>
        <taxon>Aplousobranchia</taxon>
        <taxon>Clavelinidae</taxon>
        <taxon>Clavelina</taxon>
    </lineage>
</organism>
<evidence type="ECO:0000313" key="11">
    <source>
        <dbReference type="EMBL" id="CAK8672344.1"/>
    </source>
</evidence>
<feature type="region of interest" description="Disordered" evidence="8">
    <location>
        <begin position="304"/>
        <end position="345"/>
    </location>
</feature>
<dbReference type="Pfam" id="PF00812">
    <property type="entry name" value="Ephrin"/>
    <property type="match status" value="1"/>
</dbReference>
<dbReference type="PRINTS" id="PR01347">
    <property type="entry name" value="EPHRIN"/>
</dbReference>
<comment type="subcellular location">
    <subcellularLocation>
        <location evidence="1">Membrane</location>
    </subcellularLocation>
</comment>
<evidence type="ECO:0000259" key="10">
    <source>
        <dbReference type="PROSITE" id="PS51551"/>
    </source>
</evidence>
<accession>A0ABP0EXY5</accession>
<keyword evidence="3 7" id="KW-0472">Membrane</keyword>
<evidence type="ECO:0000256" key="6">
    <source>
        <dbReference type="PROSITE-ProRule" id="PRU00884"/>
    </source>
</evidence>
<dbReference type="Proteomes" id="UP001642483">
    <property type="component" value="Unassembled WGS sequence"/>
</dbReference>
<keyword evidence="12" id="KW-1185">Reference proteome</keyword>
<evidence type="ECO:0000256" key="7">
    <source>
        <dbReference type="RuleBase" id="RU004375"/>
    </source>
</evidence>
<dbReference type="PROSITE" id="PS51551">
    <property type="entry name" value="EPHRIN_RBD_2"/>
    <property type="match status" value="1"/>
</dbReference>
<sequence length="345" mass="39242">MMLRMKMEKITIVAIVLSLVINMPYCTVVEGKTLDPIYWNSSNPMFRGISRRNIDASINDKLDIICPRSGRNDGEKLFYFKIYLVSEENYQTCNIHGGRRLITCDHPEKEKKYTFYFQEISPSPWGLEFEPHKSYYVVSTSDGSEPGIDLKQGGVCTQFNMKLEMKMHESETPLYPDYVETPPIKILPPKKTTTHSTPPDKKNSPPNNVEETEDKDEHKPEHNNYVPEPNDEGEKVSGNGLIIGIALGACAVLFIVLLILLGYKMYRRRRHLKKYQSPPLSPTCSTTPLQQVTLLPIAPHSHHRERMHSDHDRTRSATIASHTSLRPPPSYNESFMDNGGPVVAV</sequence>
<evidence type="ECO:0000256" key="1">
    <source>
        <dbReference type="ARBA" id="ARBA00004370"/>
    </source>
</evidence>
<feature type="compositionally biased region" description="Low complexity" evidence="8">
    <location>
        <begin position="181"/>
        <end position="197"/>
    </location>
</feature>
<comment type="caution">
    <text evidence="6">Lacks conserved residue(s) required for the propagation of feature annotation.</text>
</comment>
<dbReference type="SUPFAM" id="SSF49503">
    <property type="entry name" value="Cupredoxins"/>
    <property type="match status" value="1"/>
</dbReference>
<gene>
    <name evidence="11" type="ORF">CVLEPA_LOCUS1301</name>
</gene>
<proteinExistence type="inferred from homology"/>
<dbReference type="InterPro" id="IPR031328">
    <property type="entry name" value="Ephrin"/>
</dbReference>
<evidence type="ECO:0000256" key="2">
    <source>
        <dbReference type="ARBA" id="ARBA00022729"/>
    </source>
</evidence>